<sequence length="557" mass="64942">MANWWKESVVYQIYPRSFKDSNGDGIGDLQGIISKLDYLKALGIDVLWLSPIYDSPNDDNGYDIRNYQAIMQEFGTMADFDELLQQAHHRGIKLVLDLVVNHTSDEHVWFAESRKSKNNPYRDYYIWGDGKTDGKPPNNWGSVFSGSAWKYDDATRQYYLHMFSQKQPDLNWENPKVRNEIYNMMVWWLDKGIDGFRMDVINMISKEQSFQDGETYGGLYGNPSPYIINGPRVHEFLKEMNQRVLSKYDVMTVGETPAATTEDAQRYTGENEHELNMVFQFEHMGLEAAGGSKWTDRRFRLTDLKQVFTKWQKGLEGRGWNSLYWNNHDQPRVVSRFGNDKKYWAQSAKMLATCLHMQQGTPYIYQGEELGMTNTVFHSIDDCRDIEAINAYHEMTTQQGVSPQEMLCYINRISRDNARTPMQWDSSAFAGFSTAEPWIAVNENYKRINAAAQVEVEGSVFSYYQKLIQLRHQYPIIVYASFDLLLPESEELFVFTRTRGEQQLLTICSFAEQNVEYHLPQRFADDEKQLLIANYPCEPCTEKITLRPYEARVYLHK</sequence>
<keyword evidence="5" id="KW-0326">Glycosidase</keyword>
<dbReference type="RefSeq" id="WP_092755036.1">
    <property type="nucleotide sequence ID" value="NZ_FOCG01000002.1"/>
</dbReference>
<comment type="similarity">
    <text evidence="2">Belongs to the glycosyl hydrolase 13 family.</text>
</comment>
<dbReference type="AlphaFoldDB" id="A0A1H8CLM8"/>
<dbReference type="InterPro" id="IPR013780">
    <property type="entry name" value="Glyco_hydro_b"/>
</dbReference>
<evidence type="ECO:0000256" key="3">
    <source>
        <dbReference type="ARBA" id="ARBA00022490"/>
    </source>
</evidence>
<accession>A0A1H8CLM8</accession>
<dbReference type="EMBL" id="FOCG01000002">
    <property type="protein sequence ID" value="SEM96181.1"/>
    <property type="molecule type" value="Genomic_DNA"/>
</dbReference>
<protein>
    <submittedName>
        <fullName evidence="7">Oligo-1,6-glucosidase</fullName>
    </submittedName>
</protein>
<name>A0A1H8CLM8_9FIRM</name>
<dbReference type="GO" id="GO:0004556">
    <property type="term" value="F:alpha-amylase activity"/>
    <property type="evidence" value="ECO:0007669"/>
    <property type="project" value="TreeGrafter"/>
</dbReference>
<dbReference type="Pfam" id="PF16657">
    <property type="entry name" value="Malt_amylase_C"/>
    <property type="match status" value="1"/>
</dbReference>
<proteinExistence type="inferred from homology"/>
<dbReference type="FunFam" id="3.20.20.80:FF:000064">
    <property type="entry name" value="Oligo-1,6-glucosidase"/>
    <property type="match status" value="1"/>
</dbReference>
<keyword evidence="4" id="KW-0378">Hydrolase</keyword>
<dbReference type="Gene3D" id="3.20.20.80">
    <property type="entry name" value="Glycosidases"/>
    <property type="match status" value="1"/>
</dbReference>
<feature type="domain" description="Glycosyl hydrolase family 13 catalytic" evidence="6">
    <location>
        <begin position="12"/>
        <end position="419"/>
    </location>
</feature>
<dbReference type="InterPro" id="IPR032091">
    <property type="entry name" value="Malt_amylase-like_C"/>
</dbReference>
<dbReference type="SUPFAM" id="SSF51011">
    <property type="entry name" value="Glycosyl hydrolase domain"/>
    <property type="match status" value="1"/>
</dbReference>
<evidence type="ECO:0000256" key="4">
    <source>
        <dbReference type="ARBA" id="ARBA00022801"/>
    </source>
</evidence>
<dbReference type="FunFam" id="3.20.20.80:FF:000014">
    <property type="entry name" value="Alpha,alpha-phosphotrehalase"/>
    <property type="match status" value="1"/>
</dbReference>
<organism evidence="7 8">
    <name type="scientific">Hydrogenoanaerobacterium saccharovorans</name>
    <dbReference type="NCBI Taxonomy" id="474960"/>
    <lineage>
        <taxon>Bacteria</taxon>
        <taxon>Bacillati</taxon>
        <taxon>Bacillota</taxon>
        <taxon>Clostridia</taxon>
        <taxon>Eubacteriales</taxon>
        <taxon>Oscillospiraceae</taxon>
        <taxon>Hydrogenoanaerobacterium</taxon>
    </lineage>
</organism>
<dbReference type="InterPro" id="IPR017853">
    <property type="entry name" value="GH"/>
</dbReference>
<evidence type="ECO:0000256" key="5">
    <source>
        <dbReference type="ARBA" id="ARBA00023295"/>
    </source>
</evidence>
<evidence type="ECO:0000313" key="8">
    <source>
        <dbReference type="Proteomes" id="UP000199158"/>
    </source>
</evidence>
<dbReference type="PANTHER" id="PTHR10357:SF184">
    <property type="entry name" value="OLIGO-1,6-GLUCOSIDASE 1"/>
    <property type="match status" value="1"/>
</dbReference>
<dbReference type="GO" id="GO:0005737">
    <property type="term" value="C:cytoplasm"/>
    <property type="evidence" value="ECO:0007669"/>
    <property type="project" value="UniProtKB-SubCell"/>
</dbReference>
<dbReference type="GO" id="GO:0009313">
    <property type="term" value="P:oligosaccharide catabolic process"/>
    <property type="evidence" value="ECO:0007669"/>
    <property type="project" value="TreeGrafter"/>
</dbReference>
<dbReference type="Pfam" id="PF00128">
    <property type="entry name" value="Alpha-amylase"/>
    <property type="match status" value="1"/>
</dbReference>
<dbReference type="FunFam" id="2.60.40.1180:FF:000007">
    <property type="entry name" value="Sucrose isomerase"/>
    <property type="match status" value="1"/>
</dbReference>
<dbReference type="OrthoDB" id="9805159at2"/>
<keyword evidence="3" id="KW-0963">Cytoplasm</keyword>
<reference evidence="7 8" key="1">
    <citation type="submission" date="2016-10" db="EMBL/GenBank/DDBJ databases">
        <authorList>
            <person name="de Groot N.N."/>
        </authorList>
    </citation>
    <scope>NUCLEOTIDE SEQUENCE [LARGE SCALE GENOMIC DNA]</scope>
    <source>
        <strain evidence="7 8">CGMCC 1.5070</strain>
    </source>
</reference>
<dbReference type="NCBIfam" id="NF008183">
    <property type="entry name" value="PRK10933.1"/>
    <property type="match status" value="1"/>
</dbReference>
<dbReference type="Proteomes" id="UP000199158">
    <property type="component" value="Unassembled WGS sequence"/>
</dbReference>
<evidence type="ECO:0000256" key="1">
    <source>
        <dbReference type="ARBA" id="ARBA00004496"/>
    </source>
</evidence>
<dbReference type="STRING" id="474960.SAMN05216180_2228"/>
<gene>
    <name evidence="7" type="ORF">SAMN05216180_2228</name>
</gene>
<comment type="subcellular location">
    <subcellularLocation>
        <location evidence="1">Cytoplasm</location>
    </subcellularLocation>
</comment>
<dbReference type="FunFam" id="3.90.400.10:FF:000002">
    <property type="entry name" value="Sucrose isomerase"/>
    <property type="match status" value="1"/>
</dbReference>
<keyword evidence="8" id="KW-1185">Reference proteome</keyword>
<dbReference type="PANTHER" id="PTHR10357">
    <property type="entry name" value="ALPHA-AMYLASE FAMILY MEMBER"/>
    <property type="match status" value="1"/>
</dbReference>
<dbReference type="InterPro" id="IPR006047">
    <property type="entry name" value="GH13_cat_dom"/>
</dbReference>
<dbReference type="Gene3D" id="3.90.400.10">
    <property type="entry name" value="Oligo-1,6-glucosidase, Domain 2"/>
    <property type="match status" value="1"/>
</dbReference>
<dbReference type="SUPFAM" id="SSF51445">
    <property type="entry name" value="(Trans)glycosidases"/>
    <property type="match status" value="1"/>
</dbReference>
<evidence type="ECO:0000259" key="6">
    <source>
        <dbReference type="SMART" id="SM00642"/>
    </source>
</evidence>
<dbReference type="InterPro" id="IPR045857">
    <property type="entry name" value="O16G_dom_2"/>
</dbReference>
<evidence type="ECO:0000313" key="7">
    <source>
        <dbReference type="EMBL" id="SEM96181.1"/>
    </source>
</evidence>
<evidence type="ECO:0000256" key="2">
    <source>
        <dbReference type="ARBA" id="ARBA00008061"/>
    </source>
</evidence>
<dbReference type="SMART" id="SM00642">
    <property type="entry name" value="Aamy"/>
    <property type="match status" value="1"/>
</dbReference>
<dbReference type="CDD" id="cd11333">
    <property type="entry name" value="AmyAc_SI_OligoGlu_DGase"/>
    <property type="match status" value="1"/>
</dbReference>
<dbReference type="Gene3D" id="2.60.40.1180">
    <property type="entry name" value="Golgi alpha-mannosidase II"/>
    <property type="match status" value="1"/>
</dbReference>